<evidence type="ECO:0000256" key="3">
    <source>
        <dbReference type="ARBA" id="ARBA00022833"/>
    </source>
</evidence>
<feature type="domain" description="RING-type" evidence="6">
    <location>
        <begin position="227"/>
        <end position="270"/>
    </location>
</feature>
<dbReference type="SMART" id="SM00184">
    <property type="entry name" value="RING"/>
    <property type="match status" value="1"/>
</dbReference>
<keyword evidence="1" id="KW-0479">Metal-binding</keyword>
<dbReference type="Proteomes" id="UP000692954">
    <property type="component" value="Unassembled WGS sequence"/>
</dbReference>
<dbReference type="PANTHER" id="PTHR45931:SF3">
    <property type="entry name" value="RING ZINC FINGER-CONTAINING PROTEIN"/>
    <property type="match status" value="1"/>
</dbReference>
<feature type="transmembrane region" description="Helical" evidence="5">
    <location>
        <begin position="29"/>
        <end position="50"/>
    </location>
</feature>
<dbReference type="AlphaFoldDB" id="A0A8S1REU1"/>
<dbReference type="PROSITE" id="PS50089">
    <property type="entry name" value="ZF_RING_2"/>
    <property type="match status" value="1"/>
</dbReference>
<evidence type="ECO:0000256" key="5">
    <source>
        <dbReference type="SAM" id="Phobius"/>
    </source>
</evidence>
<feature type="transmembrane region" description="Helical" evidence="5">
    <location>
        <begin position="174"/>
        <end position="198"/>
    </location>
</feature>
<dbReference type="GO" id="GO:0006511">
    <property type="term" value="P:ubiquitin-dependent protein catabolic process"/>
    <property type="evidence" value="ECO:0007669"/>
    <property type="project" value="TreeGrafter"/>
</dbReference>
<organism evidence="7 8">
    <name type="scientific">Paramecium sonneborni</name>
    <dbReference type="NCBI Taxonomy" id="65129"/>
    <lineage>
        <taxon>Eukaryota</taxon>
        <taxon>Sar</taxon>
        <taxon>Alveolata</taxon>
        <taxon>Ciliophora</taxon>
        <taxon>Intramacronucleata</taxon>
        <taxon>Oligohymenophorea</taxon>
        <taxon>Peniculida</taxon>
        <taxon>Parameciidae</taxon>
        <taxon>Paramecium</taxon>
    </lineage>
</organism>
<evidence type="ECO:0000313" key="8">
    <source>
        <dbReference type="Proteomes" id="UP000692954"/>
    </source>
</evidence>
<protein>
    <recommendedName>
        <fullName evidence="6">RING-type domain-containing protein</fullName>
    </recommendedName>
</protein>
<gene>
    <name evidence="7" type="ORF">PSON_ATCC_30995.1.T1570040</name>
</gene>
<proteinExistence type="predicted"/>
<sequence>MDQPLIPEQGPFQGTTLHFQRHIFYWKRWTYFQFFFLILSTLLGVCYISENKYQIKEDYTPIIVGTLNLIQIIVYVVWRCTLKQKNDFIKLSEYLDSQQTVDYEWRDEFDMHYYYRYTIYSIDIQMQLKLGYLFRIYMYKSYCYAIPILLQIIAIILIIYFFDYTHIDQWQYFTFLAITFLVVGFDIFALITYPFYYIPKYILTFCRRKKHIKPYNPSTFDQSNSQCAICLIEYQKGDVLYILPCNSKHFFHQWCILNWKQYQSICPFCRAGFEYLE</sequence>
<evidence type="ECO:0000256" key="1">
    <source>
        <dbReference type="ARBA" id="ARBA00022723"/>
    </source>
</evidence>
<dbReference type="Pfam" id="PF13639">
    <property type="entry name" value="zf-RING_2"/>
    <property type="match status" value="1"/>
</dbReference>
<comment type="caution">
    <text evidence="7">The sequence shown here is derived from an EMBL/GenBank/DDBJ whole genome shotgun (WGS) entry which is preliminary data.</text>
</comment>
<dbReference type="EMBL" id="CAJJDN010000157">
    <property type="protein sequence ID" value="CAD8125205.1"/>
    <property type="molecule type" value="Genomic_DNA"/>
</dbReference>
<dbReference type="GO" id="GO:0005634">
    <property type="term" value="C:nucleus"/>
    <property type="evidence" value="ECO:0007669"/>
    <property type="project" value="TreeGrafter"/>
</dbReference>
<keyword evidence="3" id="KW-0862">Zinc</keyword>
<evidence type="ECO:0000256" key="2">
    <source>
        <dbReference type="ARBA" id="ARBA00022771"/>
    </source>
</evidence>
<feature type="transmembrane region" description="Helical" evidence="5">
    <location>
        <begin position="142"/>
        <end position="162"/>
    </location>
</feature>
<evidence type="ECO:0000259" key="6">
    <source>
        <dbReference type="PROSITE" id="PS50089"/>
    </source>
</evidence>
<dbReference type="GO" id="GO:0061630">
    <property type="term" value="F:ubiquitin protein ligase activity"/>
    <property type="evidence" value="ECO:0007669"/>
    <property type="project" value="TreeGrafter"/>
</dbReference>
<dbReference type="InterPro" id="IPR051834">
    <property type="entry name" value="RING_finger_E3_ligase"/>
</dbReference>
<keyword evidence="5" id="KW-1133">Transmembrane helix</keyword>
<dbReference type="GO" id="GO:0008270">
    <property type="term" value="F:zinc ion binding"/>
    <property type="evidence" value="ECO:0007669"/>
    <property type="project" value="UniProtKB-KW"/>
</dbReference>
<dbReference type="PANTHER" id="PTHR45931">
    <property type="entry name" value="SI:CH211-59O9.10"/>
    <property type="match status" value="1"/>
</dbReference>
<keyword evidence="2 4" id="KW-0863">Zinc-finger</keyword>
<evidence type="ECO:0000313" key="7">
    <source>
        <dbReference type="EMBL" id="CAD8125205.1"/>
    </source>
</evidence>
<name>A0A8S1REU1_9CILI</name>
<keyword evidence="8" id="KW-1185">Reference proteome</keyword>
<keyword evidence="5" id="KW-0472">Membrane</keyword>
<reference evidence="7" key="1">
    <citation type="submission" date="2021-01" db="EMBL/GenBank/DDBJ databases">
        <authorList>
            <consortium name="Genoscope - CEA"/>
            <person name="William W."/>
        </authorList>
    </citation>
    <scope>NUCLEOTIDE SEQUENCE</scope>
</reference>
<dbReference type="InterPro" id="IPR001841">
    <property type="entry name" value="Znf_RING"/>
</dbReference>
<accession>A0A8S1REU1</accession>
<feature type="transmembrane region" description="Helical" evidence="5">
    <location>
        <begin position="62"/>
        <end position="82"/>
    </location>
</feature>
<keyword evidence="5" id="KW-0812">Transmembrane</keyword>
<dbReference type="OrthoDB" id="291437at2759"/>
<evidence type="ECO:0000256" key="4">
    <source>
        <dbReference type="PROSITE-ProRule" id="PRU00175"/>
    </source>
</evidence>